<feature type="domain" description="Thiolase C-terminal" evidence="1">
    <location>
        <begin position="252"/>
        <end position="373"/>
    </location>
</feature>
<gene>
    <name evidence="2" type="ORF">VZC37_04945</name>
</gene>
<evidence type="ECO:0000313" key="2">
    <source>
        <dbReference type="EMBL" id="MEE3849666.1"/>
    </source>
</evidence>
<dbReference type="InterPro" id="IPR016039">
    <property type="entry name" value="Thiolase-like"/>
</dbReference>
<accession>A0ABU7MAR0</accession>
<reference evidence="2 3" key="1">
    <citation type="submission" date="2024-01" db="EMBL/GenBank/DDBJ databases">
        <title>Draft genome sequence of Gordonia sp. LSe1-13.</title>
        <authorList>
            <person name="Suphannarot A."/>
            <person name="Mingma R."/>
        </authorList>
    </citation>
    <scope>NUCLEOTIDE SEQUENCE [LARGE SCALE GENOMIC DNA]</scope>
    <source>
        <strain evidence="2 3">LSe1-13</strain>
    </source>
</reference>
<dbReference type="Proteomes" id="UP001347146">
    <property type="component" value="Unassembled WGS sequence"/>
</dbReference>
<dbReference type="Pfam" id="PF22691">
    <property type="entry name" value="Thiolase_C_1"/>
    <property type="match status" value="1"/>
</dbReference>
<dbReference type="CDD" id="cd00829">
    <property type="entry name" value="SCP-x_thiolase"/>
    <property type="match status" value="1"/>
</dbReference>
<organism evidence="2 3">
    <name type="scientific">Gordonia sesuvii</name>
    <dbReference type="NCBI Taxonomy" id="3116777"/>
    <lineage>
        <taxon>Bacteria</taxon>
        <taxon>Bacillati</taxon>
        <taxon>Actinomycetota</taxon>
        <taxon>Actinomycetes</taxon>
        <taxon>Mycobacteriales</taxon>
        <taxon>Gordoniaceae</taxon>
        <taxon>Gordonia</taxon>
    </lineage>
</organism>
<evidence type="ECO:0000313" key="3">
    <source>
        <dbReference type="Proteomes" id="UP001347146"/>
    </source>
</evidence>
<protein>
    <submittedName>
        <fullName evidence="2">Thiolase family protein</fullName>
    </submittedName>
</protein>
<dbReference type="Gene3D" id="3.40.47.10">
    <property type="match status" value="1"/>
</dbReference>
<dbReference type="PANTHER" id="PTHR42870">
    <property type="entry name" value="ACETYL-COA C-ACETYLTRANSFERASE"/>
    <property type="match status" value="1"/>
</dbReference>
<dbReference type="RefSeq" id="WP_330431289.1">
    <property type="nucleotide sequence ID" value="NZ_JAZDUF010000001.1"/>
</dbReference>
<comment type="caution">
    <text evidence="2">The sequence shown here is derived from an EMBL/GenBank/DDBJ whole genome shotgun (WGS) entry which is preliminary data.</text>
</comment>
<keyword evidence="3" id="KW-1185">Reference proteome</keyword>
<dbReference type="InterPro" id="IPR055140">
    <property type="entry name" value="Thiolase_C_2"/>
</dbReference>
<dbReference type="EMBL" id="JAZDUF010000001">
    <property type="protein sequence ID" value="MEE3849666.1"/>
    <property type="molecule type" value="Genomic_DNA"/>
</dbReference>
<dbReference type="PIRSF" id="PIRSF000429">
    <property type="entry name" value="Ac-CoA_Ac_transf"/>
    <property type="match status" value="1"/>
</dbReference>
<name>A0ABU7MAR0_9ACTN</name>
<dbReference type="InterPro" id="IPR002155">
    <property type="entry name" value="Thiolase"/>
</dbReference>
<evidence type="ECO:0000259" key="1">
    <source>
        <dbReference type="Pfam" id="PF22691"/>
    </source>
</evidence>
<dbReference type="PANTHER" id="PTHR42870:SF1">
    <property type="entry name" value="NON-SPECIFIC LIPID-TRANSFER PROTEIN-LIKE 2"/>
    <property type="match status" value="1"/>
</dbReference>
<sequence>MSYSGEVAVVGVGVSRQGRHPGRSGNDLAADAFEDALADAGIDKGRVDGLVTCQSLIGYPGDGIDTTLGQILGINPAYSATLDYGTCNFSIHLAAMAISAGLASTVALTYGTVQGTMTGDSGFAGRLQPDSVFGAIDGIGFMSALMFQRHRERFGVTEEQLGAVTVAQRKWASLNPLALRRDEITIDQYMDQPYHVNPIRKLDIAPFDDGGVALILTRGERAGDFPNKPVRLLGMSEIAALRGYQNRDQLDRPWIRTVAEQVYSKAKVGPRDIDIVSIQDPSSVWTMQMLEHFGFVGEGDALPFIAEGHTSPGGSLPVNTGGGHLAESYMWGWLHTVEVVRQLRGGIGDRQVPDAQTAIHCSTAGPIKAAATIYGVD</sequence>
<dbReference type="SUPFAM" id="SSF53901">
    <property type="entry name" value="Thiolase-like"/>
    <property type="match status" value="2"/>
</dbReference>
<proteinExistence type="predicted"/>